<organism evidence="3 4">
    <name type="scientific">Algoriphagus sanaruensis</name>
    <dbReference type="NCBI Taxonomy" id="1727163"/>
    <lineage>
        <taxon>Bacteria</taxon>
        <taxon>Pseudomonadati</taxon>
        <taxon>Bacteroidota</taxon>
        <taxon>Cytophagia</taxon>
        <taxon>Cytophagales</taxon>
        <taxon>Cyclobacteriaceae</taxon>
        <taxon>Algoriphagus</taxon>
    </lineage>
</organism>
<dbReference type="InterPro" id="IPR050640">
    <property type="entry name" value="Bact_2-comp_sensor_kinase"/>
</dbReference>
<keyword evidence="1" id="KW-0472">Membrane</keyword>
<dbReference type="STRING" id="1727163.AO498_13180"/>
<dbReference type="EMBL" id="CP012836">
    <property type="protein sequence ID" value="AMQ57394.1"/>
    <property type="molecule type" value="Genomic_DNA"/>
</dbReference>
<dbReference type="Pfam" id="PF06580">
    <property type="entry name" value="His_kinase"/>
    <property type="match status" value="1"/>
</dbReference>
<reference evidence="4" key="1">
    <citation type="submission" date="2015-09" db="EMBL/GenBank/DDBJ databases">
        <title>Complete sequence of Algoriphagus sp. M8-2.</title>
        <authorList>
            <person name="Shintani M."/>
        </authorList>
    </citation>
    <scope>NUCLEOTIDE SEQUENCE [LARGE SCALE GENOMIC DNA]</scope>
    <source>
        <strain evidence="4">M8-2</strain>
    </source>
</reference>
<feature type="transmembrane region" description="Helical" evidence="1">
    <location>
        <begin position="37"/>
        <end position="57"/>
    </location>
</feature>
<reference evidence="3 4" key="2">
    <citation type="journal article" date="2016" name="Genome Announc.">
        <title>Complete Genome Sequence of Algoriphagus sp. Strain M8-2, Isolated from a Brackish Lake.</title>
        <authorList>
            <person name="Muraguchi Y."/>
            <person name="Kushimoto K."/>
            <person name="Ohtsubo Y."/>
            <person name="Suzuki T."/>
            <person name="Dohra H."/>
            <person name="Kimbara K."/>
            <person name="Shintani M."/>
        </authorList>
    </citation>
    <scope>NUCLEOTIDE SEQUENCE [LARGE SCALE GENOMIC DNA]</scope>
    <source>
        <strain evidence="3 4">M8-2</strain>
    </source>
</reference>
<keyword evidence="3" id="KW-0808">Transferase</keyword>
<dbReference type="RefSeq" id="WP_067548523.1">
    <property type="nucleotide sequence ID" value="NZ_CP012836.1"/>
</dbReference>
<feature type="domain" description="Signal transduction histidine kinase internal region" evidence="2">
    <location>
        <begin position="153"/>
        <end position="232"/>
    </location>
</feature>
<keyword evidence="1" id="KW-0812">Transmembrane</keyword>
<dbReference type="AlphaFoldDB" id="A0A142EQI9"/>
<evidence type="ECO:0000313" key="4">
    <source>
        <dbReference type="Proteomes" id="UP000073816"/>
    </source>
</evidence>
<proteinExistence type="predicted"/>
<keyword evidence="4" id="KW-1185">Reference proteome</keyword>
<dbReference type="Proteomes" id="UP000073816">
    <property type="component" value="Chromosome"/>
</dbReference>
<protein>
    <submittedName>
        <fullName evidence="3">Signal transduction histidine kinase</fullName>
    </submittedName>
</protein>
<evidence type="ECO:0000256" key="1">
    <source>
        <dbReference type="SAM" id="Phobius"/>
    </source>
</evidence>
<accession>A0A142EQI9</accession>
<dbReference type="OrthoDB" id="927174at2"/>
<evidence type="ECO:0000259" key="2">
    <source>
        <dbReference type="Pfam" id="PF06580"/>
    </source>
</evidence>
<sequence length="342" mass="39810">MFSHRYSYLFAGLLGGYSFLNIYVLDGDRLYAVELDVLPLLIIILSLTFLVWGINQLVQNRVQKNFKQVHPLVIQLSFSMLAVAGLAFFSAEITGMILQGPFSFSLQNFLLTLAFTSRINLFLNSINGIYFFQKKYKEKELEMERVKSLTSEAKLESINSQLNPHFFFNNLSALSVLIHTDVLRADRYLLKLSEVYRYILKNRGNELVSLQEELNFLEHYLELLSIRFEDALRFKMNIKESCRTKFIPPAVLQLLVENVVKHNYFTPKMPLEISLICDEKYLRISNLKQPKPAVEPTSGIGLQNISQRYQFLNLDIRVIDQPEFFTVELPLIHEEEITFSRR</sequence>
<keyword evidence="3" id="KW-0418">Kinase</keyword>
<gene>
    <name evidence="3" type="ORF">AO498_13180</name>
</gene>
<dbReference type="InterPro" id="IPR010559">
    <property type="entry name" value="Sig_transdc_His_kin_internal"/>
</dbReference>
<feature type="transmembrane region" description="Helical" evidence="1">
    <location>
        <begin position="69"/>
        <end position="89"/>
    </location>
</feature>
<evidence type="ECO:0000313" key="3">
    <source>
        <dbReference type="EMBL" id="AMQ57394.1"/>
    </source>
</evidence>
<feature type="transmembrane region" description="Helical" evidence="1">
    <location>
        <begin position="109"/>
        <end position="132"/>
    </location>
</feature>
<feature type="transmembrane region" description="Helical" evidence="1">
    <location>
        <begin position="7"/>
        <end position="25"/>
    </location>
</feature>
<dbReference type="GO" id="GO:0016020">
    <property type="term" value="C:membrane"/>
    <property type="evidence" value="ECO:0007669"/>
    <property type="project" value="InterPro"/>
</dbReference>
<dbReference type="PATRIC" id="fig|1727163.4.peg.2750"/>
<dbReference type="PANTHER" id="PTHR34220">
    <property type="entry name" value="SENSOR HISTIDINE KINASE YPDA"/>
    <property type="match status" value="1"/>
</dbReference>
<dbReference type="GO" id="GO:0000155">
    <property type="term" value="F:phosphorelay sensor kinase activity"/>
    <property type="evidence" value="ECO:0007669"/>
    <property type="project" value="InterPro"/>
</dbReference>
<dbReference type="PANTHER" id="PTHR34220:SF7">
    <property type="entry name" value="SENSOR HISTIDINE KINASE YPDA"/>
    <property type="match status" value="1"/>
</dbReference>
<keyword evidence="1" id="KW-1133">Transmembrane helix</keyword>
<name>A0A142EQI9_9BACT</name>
<dbReference type="KEGG" id="alm:AO498_13180"/>